<organism evidence="2">
    <name type="scientific">marine sediment metagenome</name>
    <dbReference type="NCBI Taxonomy" id="412755"/>
    <lineage>
        <taxon>unclassified sequences</taxon>
        <taxon>metagenomes</taxon>
        <taxon>ecological metagenomes</taxon>
    </lineage>
</organism>
<feature type="compositionally biased region" description="Basic and acidic residues" evidence="1">
    <location>
        <begin position="74"/>
        <end position="87"/>
    </location>
</feature>
<sequence>MKNFYPITITPANNGIIVEAGCLKIVYQQTQLGMFFDDLTTYLDDSKAGEKLIRKRWDIDQEDQAEEVAPTIPEEEKVKEPEAKRAY</sequence>
<dbReference type="AlphaFoldDB" id="X1EXL6"/>
<dbReference type="EMBL" id="BARU01006818">
    <property type="protein sequence ID" value="GAH37322.1"/>
    <property type="molecule type" value="Genomic_DNA"/>
</dbReference>
<feature type="region of interest" description="Disordered" evidence="1">
    <location>
        <begin position="63"/>
        <end position="87"/>
    </location>
</feature>
<evidence type="ECO:0000256" key="1">
    <source>
        <dbReference type="SAM" id="MobiDB-lite"/>
    </source>
</evidence>
<reference evidence="2" key="1">
    <citation type="journal article" date="2014" name="Front. Microbiol.">
        <title>High frequency of phylogenetically diverse reductive dehalogenase-homologous genes in deep subseafloor sedimentary metagenomes.</title>
        <authorList>
            <person name="Kawai M."/>
            <person name="Futagami T."/>
            <person name="Toyoda A."/>
            <person name="Takaki Y."/>
            <person name="Nishi S."/>
            <person name="Hori S."/>
            <person name="Arai W."/>
            <person name="Tsubouchi T."/>
            <person name="Morono Y."/>
            <person name="Uchiyama I."/>
            <person name="Ito T."/>
            <person name="Fujiyama A."/>
            <person name="Inagaki F."/>
            <person name="Takami H."/>
        </authorList>
    </citation>
    <scope>NUCLEOTIDE SEQUENCE</scope>
    <source>
        <strain evidence="2">Expedition CK06-06</strain>
    </source>
</reference>
<proteinExistence type="predicted"/>
<name>X1EXL6_9ZZZZ</name>
<protein>
    <submittedName>
        <fullName evidence="2">Uncharacterized protein</fullName>
    </submittedName>
</protein>
<evidence type="ECO:0000313" key="2">
    <source>
        <dbReference type="EMBL" id="GAH37322.1"/>
    </source>
</evidence>
<gene>
    <name evidence="2" type="ORF">S03H2_13431</name>
</gene>
<comment type="caution">
    <text evidence="2">The sequence shown here is derived from an EMBL/GenBank/DDBJ whole genome shotgun (WGS) entry which is preliminary data.</text>
</comment>
<accession>X1EXL6</accession>